<dbReference type="InterPro" id="IPR008962">
    <property type="entry name" value="PapD-like_sf"/>
</dbReference>
<evidence type="ECO:0000256" key="4">
    <source>
        <dbReference type="PROSITE-ProRule" id="PRU00023"/>
    </source>
</evidence>
<dbReference type="PROSITE" id="PS50088">
    <property type="entry name" value="ANK_REPEAT"/>
    <property type="match status" value="4"/>
</dbReference>
<dbReference type="Proteomes" id="UP001372338">
    <property type="component" value="Unassembled WGS sequence"/>
</dbReference>
<keyword evidence="7" id="KW-1185">Reference proteome</keyword>
<comment type="subcellular location">
    <subcellularLocation>
        <location evidence="1">Cell membrane</location>
        <topology evidence="1">Peripheral membrane protein</topology>
        <orientation evidence="1">Cytoplasmic side</orientation>
    </subcellularLocation>
</comment>
<dbReference type="InterPro" id="IPR002110">
    <property type="entry name" value="Ankyrin_rpt"/>
</dbReference>
<organism evidence="6 7">
    <name type="scientific">Crotalaria pallida</name>
    <name type="common">Smooth rattlebox</name>
    <name type="synonym">Crotalaria striata</name>
    <dbReference type="NCBI Taxonomy" id="3830"/>
    <lineage>
        <taxon>Eukaryota</taxon>
        <taxon>Viridiplantae</taxon>
        <taxon>Streptophyta</taxon>
        <taxon>Embryophyta</taxon>
        <taxon>Tracheophyta</taxon>
        <taxon>Spermatophyta</taxon>
        <taxon>Magnoliopsida</taxon>
        <taxon>eudicotyledons</taxon>
        <taxon>Gunneridae</taxon>
        <taxon>Pentapetalae</taxon>
        <taxon>rosids</taxon>
        <taxon>fabids</taxon>
        <taxon>Fabales</taxon>
        <taxon>Fabaceae</taxon>
        <taxon>Papilionoideae</taxon>
        <taxon>50 kb inversion clade</taxon>
        <taxon>genistoids sensu lato</taxon>
        <taxon>core genistoids</taxon>
        <taxon>Crotalarieae</taxon>
        <taxon>Crotalaria</taxon>
    </lineage>
</organism>
<evidence type="ECO:0000313" key="6">
    <source>
        <dbReference type="EMBL" id="KAK7270235.1"/>
    </source>
</evidence>
<dbReference type="EMBL" id="JAYWIO010000004">
    <property type="protein sequence ID" value="KAK7270235.1"/>
    <property type="molecule type" value="Genomic_DNA"/>
</dbReference>
<dbReference type="PROSITE" id="PS50297">
    <property type="entry name" value="ANK_REP_REGION"/>
    <property type="match status" value="4"/>
</dbReference>
<keyword evidence="3 4" id="KW-0040">ANK repeat</keyword>
<sequence length="465" mass="50855">MDRLVKPDSKEVELMFNKGQKCSSTFNLTNLMHTMPVAVSLTTTNPSIFSLNKPLSIIPPLSSSTYTLQLSHPHHQPPLSSPADAIVVRTTMLPTGKARTDDLLRLFSKPGPHVFRDAVLTISFVGPDVAEFLVFHHNPERLNLFKRALSGCHTNHLTELLKPAVERGNADSVAVLIAAGADPSFRDSDGKSLIPFAIRSLNFEKMKLLVASGCRIDKSVDLVLHEAAAIDRVDFMEFLLESFGGGDEIDVNCVDSNGRSPIHVAAIQGHVDVIEFCVSIGGNPNFVDLNGWTPLHYAASQGHLNAVMCLLECSNVKKVRNKDGKTAFLLAKENGHKQLFDLLHWGDELVRAVKVDDVHGVKRCIEEGASLNTRDQNGWTPLHWAAFKGRIKSLKVLLEHGAEVDAVDGDGYTPLHSAAHAGHLQVALLLIAHGSQVNLKSFQGSLDSFEKHVSLDYATLYQEKA</sequence>
<reference evidence="6 7" key="1">
    <citation type="submission" date="2024-01" db="EMBL/GenBank/DDBJ databases">
        <title>The genomes of 5 underutilized Papilionoideae crops provide insights into root nodulation and disease resistanc.</title>
        <authorList>
            <person name="Yuan L."/>
        </authorList>
    </citation>
    <scope>NUCLEOTIDE SEQUENCE [LARGE SCALE GENOMIC DNA]</scope>
    <source>
        <strain evidence="6">ZHUSHIDOU_FW_LH</strain>
        <tissue evidence="6">Leaf</tissue>
    </source>
</reference>
<feature type="domain" description="MSP" evidence="5">
    <location>
        <begin position="2"/>
        <end position="125"/>
    </location>
</feature>
<accession>A0AAN9IAU7</accession>
<comment type="caution">
    <text evidence="6">The sequence shown here is derived from an EMBL/GenBank/DDBJ whole genome shotgun (WGS) entry which is preliminary data.</text>
</comment>
<dbReference type="Gene3D" id="1.25.40.20">
    <property type="entry name" value="Ankyrin repeat-containing domain"/>
    <property type="match status" value="4"/>
</dbReference>
<dbReference type="Gene3D" id="2.60.40.10">
    <property type="entry name" value="Immunoglobulins"/>
    <property type="match status" value="1"/>
</dbReference>
<evidence type="ECO:0000313" key="7">
    <source>
        <dbReference type="Proteomes" id="UP001372338"/>
    </source>
</evidence>
<dbReference type="InterPro" id="IPR013783">
    <property type="entry name" value="Ig-like_fold"/>
</dbReference>
<dbReference type="SUPFAM" id="SSF48403">
    <property type="entry name" value="Ankyrin repeat"/>
    <property type="match status" value="1"/>
</dbReference>
<dbReference type="SUPFAM" id="SSF49354">
    <property type="entry name" value="PapD-like"/>
    <property type="match status" value="1"/>
</dbReference>
<keyword evidence="2" id="KW-0677">Repeat</keyword>
<feature type="repeat" description="ANK" evidence="4">
    <location>
        <begin position="377"/>
        <end position="409"/>
    </location>
</feature>
<dbReference type="PROSITE" id="PS50202">
    <property type="entry name" value="MSP"/>
    <property type="match status" value="1"/>
</dbReference>
<dbReference type="PRINTS" id="PR01415">
    <property type="entry name" value="ANKYRIN"/>
</dbReference>
<evidence type="ECO:0000256" key="2">
    <source>
        <dbReference type="ARBA" id="ARBA00022737"/>
    </source>
</evidence>
<dbReference type="Pfam" id="PF12796">
    <property type="entry name" value="Ank_2"/>
    <property type="match status" value="2"/>
</dbReference>
<dbReference type="GO" id="GO:0000976">
    <property type="term" value="F:transcription cis-regulatory region binding"/>
    <property type="evidence" value="ECO:0007669"/>
    <property type="project" value="TreeGrafter"/>
</dbReference>
<dbReference type="GO" id="GO:0045944">
    <property type="term" value="P:positive regulation of transcription by RNA polymerase II"/>
    <property type="evidence" value="ECO:0007669"/>
    <property type="project" value="TreeGrafter"/>
</dbReference>
<dbReference type="InterPro" id="IPR050663">
    <property type="entry name" value="Ankyrin-SOCS_Box"/>
</dbReference>
<protein>
    <recommendedName>
        <fullName evidence="5">MSP domain-containing protein</fullName>
    </recommendedName>
</protein>
<gene>
    <name evidence="6" type="ORF">RIF29_23237</name>
</gene>
<evidence type="ECO:0000259" key="5">
    <source>
        <dbReference type="PROSITE" id="PS50202"/>
    </source>
</evidence>
<dbReference type="AlphaFoldDB" id="A0AAN9IAU7"/>
<evidence type="ECO:0000256" key="3">
    <source>
        <dbReference type="ARBA" id="ARBA00023043"/>
    </source>
</evidence>
<evidence type="ECO:0000256" key="1">
    <source>
        <dbReference type="ARBA" id="ARBA00004413"/>
    </source>
</evidence>
<feature type="repeat" description="ANK" evidence="4">
    <location>
        <begin position="290"/>
        <end position="322"/>
    </location>
</feature>
<dbReference type="PANTHER" id="PTHR24193:SF121">
    <property type="entry name" value="ADA2A-CONTAINING COMPLEX COMPONENT 3, ISOFORM D"/>
    <property type="match status" value="1"/>
</dbReference>
<dbReference type="PANTHER" id="PTHR24193">
    <property type="entry name" value="ANKYRIN REPEAT PROTEIN"/>
    <property type="match status" value="1"/>
</dbReference>
<dbReference type="SMART" id="SM00248">
    <property type="entry name" value="ANK"/>
    <property type="match status" value="7"/>
</dbReference>
<name>A0AAN9IAU7_CROPI</name>
<feature type="repeat" description="ANK" evidence="4">
    <location>
        <begin position="257"/>
        <end position="289"/>
    </location>
</feature>
<dbReference type="GO" id="GO:0005886">
    <property type="term" value="C:plasma membrane"/>
    <property type="evidence" value="ECO:0007669"/>
    <property type="project" value="UniProtKB-SubCell"/>
</dbReference>
<dbReference type="InterPro" id="IPR036770">
    <property type="entry name" value="Ankyrin_rpt-contain_sf"/>
</dbReference>
<dbReference type="InterPro" id="IPR000535">
    <property type="entry name" value="MSP_dom"/>
</dbReference>
<proteinExistence type="predicted"/>
<dbReference type="GO" id="GO:0005634">
    <property type="term" value="C:nucleus"/>
    <property type="evidence" value="ECO:0007669"/>
    <property type="project" value="TreeGrafter"/>
</dbReference>
<feature type="repeat" description="ANK" evidence="4">
    <location>
        <begin position="410"/>
        <end position="442"/>
    </location>
</feature>